<evidence type="ECO:0000313" key="7">
    <source>
        <dbReference type="Proteomes" id="UP000007089"/>
    </source>
</evidence>
<dbReference type="InterPro" id="IPR011765">
    <property type="entry name" value="Pept_M16_N"/>
</dbReference>
<dbReference type="InterPro" id="IPR011249">
    <property type="entry name" value="Metalloenz_LuxS/M16"/>
</dbReference>
<dbReference type="PANTHER" id="PTHR11851:SF49">
    <property type="entry name" value="MITOCHONDRIAL-PROCESSING PEPTIDASE SUBUNIT ALPHA"/>
    <property type="match status" value="1"/>
</dbReference>
<evidence type="ECO:0000259" key="4">
    <source>
        <dbReference type="Pfam" id="PF00675"/>
    </source>
</evidence>
<feature type="domain" description="Peptidase M16 C-terminal" evidence="5">
    <location>
        <begin position="212"/>
        <end position="386"/>
    </location>
</feature>
<evidence type="ECO:0000313" key="6">
    <source>
        <dbReference type="EMBL" id="ACL66858.1"/>
    </source>
</evidence>
<dbReference type="InterPro" id="IPR050361">
    <property type="entry name" value="MPP/UQCRC_Complex"/>
</dbReference>
<comment type="similarity">
    <text evidence="1">Belongs to the peptidase M16 family.</text>
</comment>
<keyword evidence="7" id="KW-1185">Reference proteome</keyword>
<evidence type="ECO:0000256" key="3">
    <source>
        <dbReference type="SAM" id="SignalP"/>
    </source>
</evidence>
<dbReference type="Proteomes" id="UP000007089">
    <property type="component" value="Chromosome"/>
</dbReference>
<dbReference type="InterPro" id="IPR007863">
    <property type="entry name" value="Peptidase_M16_C"/>
</dbReference>
<organism evidence="6 7">
    <name type="scientific">Anaeromyxobacter dehalogenans (strain ATCC BAA-258 / DSM 21875 / 2CP-1)</name>
    <dbReference type="NCBI Taxonomy" id="455488"/>
    <lineage>
        <taxon>Bacteria</taxon>
        <taxon>Pseudomonadati</taxon>
        <taxon>Myxococcota</taxon>
        <taxon>Myxococcia</taxon>
        <taxon>Myxococcales</taxon>
        <taxon>Cystobacterineae</taxon>
        <taxon>Anaeromyxobacteraceae</taxon>
        <taxon>Anaeromyxobacter</taxon>
    </lineage>
</organism>
<gene>
    <name evidence="6" type="ordered locus">A2cp1_3528</name>
</gene>
<protein>
    <submittedName>
        <fullName evidence="6">Peptidase M16 domain protein</fullName>
    </submittedName>
</protein>
<accession>B8J5J6</accession>
<reference evidence="6" key="1">
    <citation type="submission" date="2009-01" db="EMBL/GenBank/DDBJ databases">
        <title>Complete sequence of Anaeromyxobacter dehalogenans 2CP-1.</title>
        <authorList>
            <consortium name="US DOE Joint Genome Institute"/>
            <person name="Lucas S."/>
            <person name="Copeland A."/>
            <person name="Lapidus A."/>
            <person name="Glavina del Rio T."/>
            <person name="Dalin E."/>
            <person name="Tice H."/>
            <person name="Bruce D."/>
            <person name="Goodwin L."/>
            <person name="Pitluck S."/>
            <person name="Saunders E."/>
            <person name="Brettin T."/>
            <person name="Detter J.C."/>
            <person name="Han C."/>
            <person name="Larimer F."/>
            <person name="Land M."/>
            <person name="Hauser L."/>
            <person name="Kyrpides N."/>
            <person name="Ovchinnikova G."/>
            <person name="Beliaev A.S."/>
            <person name="Richardson P."/>
        </authorList>
    </citation>
    <scope>NUCLEOTIDE SEQUENCE</scope>
    <source>
        <strain evidence="6">2CP-1</strain>
    </source>
</reference>
<feature type="signal peptide" evidence="3">
    <location>
        <begin position="1"/>
        <end position="26"/>
    </location>
</feature>
<feature type="region of interest" description="Disordered" evidence="2">
    <location>
        <begin position="918"/>
        <end position="949"/>
    </location>
</feature>
<dbReference type="KEGG" id="acp:A2cp1_3528"/>
<dbReference type="Gene3D" id="3.30.830.10">
    <property type="entry name" value="Metalloenzyme, LuxS/M16 peptidase-like"/>
    <property type="match status" value="4"/>
</dbReference>
<proteinExistence type="inferred from homology"/>
<dbReference type="PANTHER" id="PTHR11851">
    <property type="entry name" value="METALLOPROTEASE"/>
    <property type="match status" value="1"/>
</dbReference>
<dbReference type="HOGENOM" id="CLU_007487_0_1_7"/>
<feature type="domain" description="Peptidase M16 N-terminal" evidence="4">
    <location>
        <begin position="497"/>
        <end position="605"/>
    </location>
</feature>
<dbReference type="EMBL" id="CP001359">
    <property type="protein sequence ID" value="ACL66858.1"/>
    <property type="molecule type" value="Genomic_DNA"/>
</dbReference>
<feature type="domain" description="Peptidase M16 C-terminal" evidence="5">
    <location>
        <begin position="652"/>
        <end position="827"/>
    </location>
</feature>
<keyword evidence="3" id="KW-0732">Signal</keyword>
<dbReference type="SUPFAM" id="SSF63411">
    <property type="entry name" value="LuxS/MPP-like metallohydrolase"/>
    <property type="match status" value="4"/>
</dbReference>
<dbReference type="GO" id="GO:0046872">
    <property type="term" value="F:metal ion binding"/>
    <property type="evidence" value="ECO:0007669"/>
    <property type="project" value="InterPro"/>
</dbReference>
<evidence type="ECO:0000256" key="2">
    <source>
        <dbReference type="SAM" id="MobiDB-lite"/>
    </source>
</evidence>
<dbReference type="Pfam" id="PF00675">
    <property type="entry name" value="Peptidase_M16"/>
    <property type="match status" value="2"/>
</dbReference>
<dbReference type="RefSeq" id="WP_015934648.1">
    <property type="nucleotide sequence ID" value="NC_011891.1"/>
</dbReference>
<feature type="chain" id="PRO_5002872284" evidence="3">
    <location>
        <begin position="27"/>
        <end position="949"/>
    </location>
</feature>
<feature type="domain" description="Peptidase M16 N-terminal" evidence="4">
    <location>
        <begin position="57"/>
        <end position="178"/>
    </location>
</feature>
<evidence type="ECO:0000256" key="1">
    <source>
        <dbReference type="ARBA" id="ARBA00007261"/>
    </source>
</evidence>
<evidence type="ECO:0000259" key="5">
    <source>
        <dbReference type="Pfam" id="PF05193"/>
    </source>
</evidence>
<name>B8J5J6_ANAD2</name>
<dbReference type="AlphaFoldDB" id="B8J5J6"/>
<sequence length="949" mass="102229">MPTRTLASLALAGIAALAAMPSPAAAAPAAPAAVRLPEIPDLPYVKSVLPNGLTLIVHEDHKAPIVAVNVWYHVGSKNERPGKTGFAHLFEHLMFNGSEHFDDDWFKVLERVGATDLNGTTNNDRTNYFQNVPVSALDTVLWMESDRMGHLLGAITQARLDEQRGVVQNEKRQGENQPYGRVYDVMTPSLYPKAHPYSWTVIGSMEDLGAASLDDVKEWFRGYYGASNAVLVVAGDVKPDEVRKKVEHYFGDVPPGEPIAKQQAWIAKRTGEQRQVMQDRVPQARAYLVWNTPEWGHPDDDLLTVAARVLASGKSSRLYKRLVYDERIATDVSADPGTSEIGSTFFIEATAKPGGDLARVERAVREEVARLVAQGPTAEELVRAKTGILSEFVRGVERIGGFGGVSDVLAENQVYGGTPDAYRTRLGRIRSATAAQVRDACRRWLSDGVYVLSVLPFPELQAAATGADRKVRPEPGPAPAPRFPAFTRHQLSNGLKVVVAERHAVPDVQLDLLVDAGYASDQHGAPGLAKLATAMLDEGTRSRSALEISDTLQRLGARLDTGADLDTSLVSMAALRANLDASLALFADVVVNPVFPEADFERLKAQQLAGLGQEAVQPVTAAFRILPRLLYGEGHAYSNPLTGSGTAATVGKLSRADAARWHATWVKPNNATLVVVGDTTAAEIVPKLERLLGGWKAGEVPKKNLAQVALPAGQRVFLLDRPGSIQSVVIAGQVAPPRANPAEIAQTAMNTVLGGAFTSRLNMNLREDKHWSYGARALLTDARGQRPFFALAPVQADKTKETVLEIRKELAGIRGAKPVTAEEAAVARGTLTLSLPGRWETSRAVARSIAQIVRFGFDDRYFDGFAQKVAALGPKDLTDAARMVEPDRVTWVIIGDRAKIEPGLREIGLGEVQLVDADGNVKPGTVSDGAAPRPTERSSAGPHPAARGP</sequence>
<dbReference type="Pfam" id="PF05193">
    <property type="entry name" value="Peptidase_M16_C"/>
    <property type="match status" value="2"/>
</dbReference>